<dbReference type="InterPro" id="IPR017972">
    <property type="entry name" value="Cyt_P450_CS"/>
</dbReference>
<dbReference type="GO" id="GO:0005506">
    <property type="term" value="F:iron ion binding"/>
    <property type="evidence" value="ECO:0007669"/>
    <property type="project" value="InterPro"/>
</dbReference>
<evidence type="ECO:0000256" key="1">
    <source>
        <dbReference type="RuleBase" id="RU000461"/>
    </source>
</evidence>
<organism evidence="3 4">
    <name type="scientific">Brassica napus</name>
    <name type="common">Rape</name>
    <dbReference type="NCBI Taxonomy" id="3708"/>
    <lineage>
        <taxon>Eukaryota</taxon>
        <taxon>Viridiplantae</taxon>
        <taxon>Streptophyta</taxon>
        <taxon>Embryophyta</taxon>
        <taxon>Tracheophyta</taxon>
        <taxon>Spermatophyta</taxon>
        <taxon>Magnoliopsida</taxon>
        <taxon>eudicotyledons</taxon>
        <taxon>Gunneridae</taxon>
        <taxon>Pentapetalae</taxon>
        <taxon>rosids</taxon>
        <taxon>malvids</taxon>
        <taxon>Brassicales</taxon>
        <taxon>Brassicaceae</taxon>
        <taxon>Brassiceae</taxon>
        <taxon>Brassica</taxon>
    </lineage>
</organism>
<name>A0A078IG10_BRANA</name>
<gene>
    <name evidence="3" type="primary">BnaC02g44090D</name>
    <name evidence="2" type="ORF">DARMORV10_C03P77900.1</name>
    <name evidence="3" type="ORF">GSBRNA2T00093922001</name>
</gene>
<dbReference type="PROSITE" id="PS00086">
    <property type="entry name" value="CYTOCHROME_P450"/>
    <property type="match status" value="1"/>
</dbReference>
<comment type="similarity">
    <text evidence="1">Belongs to the cytochrome P450 family.</text>
</comment>
<dbReference type="PaxDb" id="3708-A0A078IG10"/>
<dbReference type="AlphaFoldDB" id="A0A078IG10"/>
<reference evidence="3" key="2">
    <citation type="submission" date="2014-06" db="EMBL/GenBank/DDBJ databases">
        <authorList>
            <person name="Genoscope - CEA"/>
        </authorList>
    </citation>
    <scope>NUCLEOTIDE SEQUENCE</scope>
</reference>
<reference evidence="3 4" key="1">
    <citation type="journal article" date="2014" name="Science">
        <title>Plant genetics. Early allopolyploid evolution in the post-Neolithic Brassica napus oilseed genome.</title>
        <authorList>
            <person name="Chalhoub B."/>
            <person name="Denoeud F."/>
            <person name="Liu S."/>
            <person name="Parkin I.A."/>
            <person name="Tang H."/>
            <person name="Wang X."/>
            <person name="Chiquet J."/>
            <person name="Belcram H."/>
            <person name="Tong C."/>
            <person name="Samans B."/>
            <person name="Correa M."/>
            <person name="Da Silva C."/>
            <person name="Just J."/>
            <person name="Falentin C."/>
            <person name="Koh C.S."/>
            <person name="Le Clainche I."/>
            <person name="Bernard M."/>
            <person name="Bento P."/>
            <person name="Noel B."/>
            <person name="Labadie K."/>
            <person name="Alberti A."/>
            <person name="Charles M."/>
            <person name="Arnaud D."/>
            <person name="Guo H."/>
            <person name="Daviaud C."/>
            <person name="Alamery S."/>
            <person name="Jabbari K."/>
            <person name="Zhao M."/>
            <person name="Edger P.P."/>
            <person name="Chelaifa H."/>
            <person name="Tack D."/>
            <person name="Lassalle G."/>
            <person name="Mestiri I."/>
            <person name="Schnel N."/>
            <person name="Le Paslier M.C."/>
            <person name="Fan G."/>
            <person name="Renault V."/>
            <person name="Bayer P.E."/>
            <person name="Golicz A.A."/>
            <person name="Manoli S."/>
            <person name="Lee T.H."/>
            <person name="Thi V.H."/>
            <person name="Chalabi S."/>
            <person name="Hu Q."/>
            <person name="Fan C."/>
            <person name="Tollenaere R."/>
            <person name="Lu Y."/>
            <person name="Battail C."/>
            <person name="Shen J."/>
            <person name="Sidebottom C.H."/>
            <person name="Wang X."/>
            <person name="Canaguier A."/>
            <person name="Chauveau A."/>
            <person name="Berard A."/>
            <person name="Deniot G."/>
            <person name="Guan M."/>
            <person name="Liu Z."/>
            <person name="Sun F."/>
            <person name="Lim Y.P."/>
            <person name="Lyons E."/>
            <person name="Town C.D."/>
            <person name="Bancroft I."/>
            <person name="Wang X."/>
            <person name="Meng J."/>
            <person name="Ma J."/>
            <person name="Pires J.C."/>
            <person name="King G.J."/>
            <person name="Brunel D."/>
            <person name="Delourme R."/>
            <person name="Renard M."/>
            <person name="Aury J.M."/>
            <person name="Adams K.L."/>
            <person name="Batley J."/>
            <person name="Snowdon R.J."/>
            <person name="Tost J."/>
            <person name="Edwards D."/>
            <person name="Zhou Y."/>
            <person name="Hua W."/>
            <person name="Sharpe A.G."/>
            <person name="Paterson A.H."/>
            <person name="Guan C."/>
            <person name="Wincker P."/>
        </authorList>
    </citation>
    <scope>NUCLEOTIDE SEQUENCE [LARGE SCALE GENOMIC DNA]</scope>
    <source>
        <strain evidence="4">cv. Darmor-bzh</strain>
    </source>
</reference>
<keyword evidence="4" id="KW-1185">Reference proteome</keyword>
<dbReference type="InterPro" id="IPR001128">
    <property type="entry name" value="Cyt_P450"/>
</dbReference>
<evidence type="ECO:0000313" key="3">
    <source>
        <dbReference type="EMBL" id="CDY49850.1"/>
    </source>
</evidence>
<keyword evidence="1" id="KW-0503">Monooxygenase</keyword>
<dbReference type="Gramene" id="CDY49850">
    <property type="protein sequence ID" value="CDY49850"/>
    <property type="gene ID" value="GSBRNA2T00093922001"/>
</dbReference>
<dbReference type="Pfam" id="PF00067">
    <property type="entry name" value="p450"/>
    <property type="match status" value="1"/>
</dbReference>
<dbReference type="EMBL" id="HG994367">
    <property type="protein sequence ID" value="CAF1710005.1"/>
    <property type="molecule type" value="Genomic_DNA"/>
</dbReference>
<dbReference type="SUPFAM" id="SSF48264">
    <property type="entry name" value="Cytochrome P450"/>
    <property type="match status" value="1"/>
</dbReference>
<evidence type="ECO:0000313" key="4">
    <source>
        <dbReference type="Proteomes" id="UP000028999"/>
    </source>
</evidence>
<dbReference type="GO" id="GO:0016705">
    <property type="term" value="F:oxidoreductase activity, acting on paired donors, with incorporation or reduction of molecular oxygen"/>
    <property type="evidence" value="ECO:0007669"/>
    <property type="project" value="InterPro"/>
</dbReference>
<proteinExistence type="inferred from homology"/>
<dbReference type="GO" id="GO:0004497">
    <property type="term" value="F:monooxygenase activity"/>
    <property type="evidence" value="ECO:0007669"/>
    <property type="project" value="UniProtKB-KW"/>
</dbReference>
<keyword evidence="1" id="KW-0479">Metal-binding</keyword>
<evidence type="ECO:0000313" key="2">
    <source>
        <dbReference type="EMBL" id="CAF1710005.1"/>
    </source>
</evidence>
<dbReference type="Proteomes" id="UP001295469">
    <property type="component" value="Chromosome C03"/>
</dbReference>
<dbReference type="STRING" id="3708.A0A078IG10"/>
<dbReference type="Proteomes" id="UP000028999">
    <property type="component" value="Unassembled WGS sequence"/>
</dbReference>
<dbReference type="GO" id="GO:0020037">
    <property type="term" value="F:heme binding"/>
    <property type="evidence" value="ECO:0007669"/>
    <property type="project" value="InterPro"/>
</dbReference>
<accession>A0A078IG10</accession>
<dbReference type="InterPro" id="IPR036396">
    <property type="entry name" value="Cyt_P450_sf"/>
</dbReference>
<sequence>MSHPTSSFSFNSGPRTCLGKHTAMIHLKIIVVEILQNYDIEVVKGHKIEPLPGFILHMKHVVLKSHLERKSSRVSLPLNHSFSRPDLRSLLLVAGGGWLSPVATPKIAPFIHPQPYQALICLTLFASSSLVLRRDSGRISTNQTGLWVRTQFPRSDGEVMASRI</sequence>
<keyword evidence="1" id="KW-0408">Iron</keyword>
<keyword evidence="1" id="KW-0560">Oxidoreductase</keyword>
<dbReference type="Gene3D" id="1.10.630.10">
    <property type="entry name" value="Cytochrome P450"/>
    <property type="match status" value="1"/>
</dbReference>
<dbReference type="EMBL" id="LK032863">
    <property type="protein sequence ID" value="CDY49850.1"/>
    <property type="molecule type" value="Genomic_DNA"/>
</dbReference>
<protein>
    <submittedName>
        <fullName evidence="2">(rape) hypothetical protein</fullName>
    </submittedName>
    <submittedName>
        <fullName evidence="3">BnaC02g44090D protein</fullName>
    </submittedName>
</protein>
<keyword evidence="1" id="KW-0349">Heme</keyword>
<reference evidence="2" key="3">
    <citation type="submission" date="2021-01" db="EMBL/GenBank/DDBJ databases">
        <authorList>
            <consortium name="Genoscope - CEA"/>
            <person name="William W."/>
        </authorList>
    </citation>
    <scope>NUCLEOTIDE SEQUENCE</scope>
</reference>